<dbReference type="SUPFAM" id="SSF53474">
    <property type="entry name" value="alpha/beta-Hydrolases"/>
    <property type="match status" value="2"/>
</dbReference>
<feature type="domain" description="Carboxylesterase type B" evidence="4">
    <location>
        <begin position="6"/>
        <end position="520"/>
    </location>
</feature>
<evidence type="ECO:0000256" key="2">
    <source>
        <dbReference type="ARBA" id="ARBA00022801"/>
    </source>
</evidence>
<keyword evidence="3" id="KW-1015">Disulfide bond</keyword>
<dbReference type="CDD" id="cd00312">
    <property type="entry name" value="Esterase_lipase"/>
    <property type="match status" value="1"/>
</dbReference>
<dbReference type="OrthoDB" id="3200163at2759"/>
<protein>
    <recommendedName>
        <fullName evidence="4">Carboxylesterase type B domain-containing protein</fullName>
    </recommendedName>
</protein>
<sequence>GEDGRPLVGTRYGKLHGKTVTVKETDRQVHAFYGVPFAKPPVGPLRFAASGPPKSWNGVREATEPPPMCLQSMEAMGSLIDLIKAKLKLPPTSEDCLYLNVFTPADRGQNAKLPVMVFIHGGGLIMGGAMMFEGSALSAHENVIIVSIQYRLGILGFLSSGDNQAPGNYGFLDQVEALRWVQENIANFGGDPDSVTIFGESAGGISVSALVLSPLAKGLFHRAIAESGVALLPGLVTKSAEETSFVRNIIANISGCDLASLVDCMKAKSEEEILSISASLKFVAPPATVDGVFLPNAAEQILAEKEINPVPFITGVVEQEFGWIVPSAMNVSGLVEGMDRETVTTALLSNPLMRSLGAAVIPLLIEEYLGDETDPAEVRDRFLDLCGDFVFVMPALKTAKYHRDSGYPVYFYEFHRRPSIFKDIKPDHVKADHGDELFFVIGGPFLPDDTLFSGQTEEDEKVLSKNIMKYWANFARTGDPNGPGLAEWPRYDQDEDYLQIDIHPKQKAAQRLKDTKYEFWNKILPGKIQKMAQEAAEHAGGEDGRPLVGTRYGKLLGKTVKVKDTDRQVHAFYGVPFAEPPVGPLRFAASGPPKGWNGVREATKQPPMCLQSTDIIKSMQKIFKAKLTFPATSEDCLYLNIFTPADRGQDAKLPVMVFIHGGAFAIGGAFMFEVPPGDSGILQVTHHTHLSERSVGPEILAAEVLGRSFTFFIHNNAILLLQIIANISGCDVVSLVDCLKALSEEEILSISAAMHFLTPPVTVDGVFLPKPAEQILAEKENNPVEFMTGVVEQECGWIIPSGSLGTAIPLLVEEYIGDEADPAEVRNRFLDLCGDIIFVMPALKTAKYHRDSGYPVYFYEFRHRPSLFKDIKPDFVKADHGDEIYFVIGGPFLSDDILFSGLSEEDEKVLSKNVMKYWANFARTGDPNGPGLAEWPRYDQDEDYLQIDIQPKQKAAQRLKDAKYEFWTKILPEKIQKISEEKAEHSEL</sequence>
<keyword evidence="2" id="KW-0378">Hydrolase</keyword>
<dbReference type="Pfam" id="PF00135">
    <property type="entry name" value="COesterase"/>
    <property type="match status" value="4"/>
</dbReference>
<dbReference type="InterPro" id="IPR019819">
    <property type="entry name" value="Carboxylesterase_B_CS"/>
</dbReference>
<reference evidence="6" key="1">
    <citation type="journal article" date="2017" name="Nat. Commun.">
        <title>The North American bullfrog draft genome provides insight into hormonal regulation of long noncoding RNA.</title>
        <authorList>
            <person name="Hammond S.A."/>
            <person name="Warren R.L."/>
            <person name="Vandervalk B.P."/>
            <person name="Kucuk E."/>
            <person name="Khan H."/>
            <person name="Gibb E.A."/>
            <person name="Pandoh P."/>
            <person name="Kirk H."/>
            <person name="Zhao Y."/>
            <person name="Jones M."/>
            <person name="Mungall A.J."/>
            <person name="Coope R."/>
            <person name="Pleasance S."/>
            <person name="Moore R.A."/>
            <person name="Holt R.A."/>
            <person name="Round J.M."/>
            <person name="Ohora S."/>
            <person name="Walle B.V."/>
            <person name="Veldhoen N."/>
            <person name="Helbing C.C."/>
            <person name="Birol I."/>
        </authorList>
    </citation>
    <scope>NUCLEOTIDE SEQUENCE [LARGE SCALE GENOMIC DNA]</scope>
</reference>
<evidence type="ECO:0000256" key="3">
    <source>
        <dbReference type="ARBA" id="ARBA00023157"/>
    </source>
</evidence>
<dbReference type="FunFam" id="3.40.50.1820:FF:000011">
    <property type="entry name" value="Carboxylic ester hydrolase"/>
    <property type="match status" value="1"/>
</dbReference>
<dbReference type="PROSITE" id="PS00941">
    <property type="entry name" value="CARBOXYLESTERASE_B_2"/>
    <property type="match status" value="2"/>
</dbReference>
<dbReference type="PROSITE" id="PS00122">
    <property type="entry name" value="CARBOXYLESTERASE_B_1"/>
    <property type="match status" value="1"/>
</dbReference>
<evidence type="ECO:0000259" key="4">
    <source>
        <dbReference type="Pfam" id="PF00135"/>
    </source>
</evidence>
<feature type="non-terminal residue" evidence="5">
    <location>
        <position position="1"/>
    </location>
</feature>
<name>A0A2G9RZW0_AQUCT</name>
<comment type="similarity">
    <text evidence="1">Belongs to the type-B carboxylesterase/lipase family.</text>
</comment>
<evidence type="ECO:0000256" key="1">
    <source>
        <dbReference type="ARBA" id="ARBA00005964"/>
    </source>
</evidence>
<dbReference type="InterPro" id="IPR050309">
    <property type="entry name" value="Type-B_Carboxylest/Lipase"/>
</dbReference>
<dbReference type="AlphaFoldDB" id="A0A2G9RZW0"/>
<feature type="domain" description="Carboxylesterase type B" evidence="4">
    <location>
        <begin position="811"/>
        <end position="967"/>
    </location>
</feature>
<gene>
    <name evidence="5" type="ORF">AB205_0208940</name>
</gene>
<dbReference type="PANTHER" id="PTHR11559">
    <property type="entry name" value="CARBOXYLESTERASE"/>
    <property type="match status" value="1"/>
</dbReference>
<keyword evidence="6" id="KW-1185">Reference proteome</keyword>
<dbReference type="InterPro" id="IPR029058">
    <property type="entry name" value="AB_hydrolase_fold"/>
</dbReference>
<dbReference type="GO" id="GO:0016787">
    <property type="term" value="F:hydrolase activity"/>
    <property type="evidence" value="ECO:0007669"/>
    <property type="project" value="UniProtKB-KW"/>
</dbReference>
<dbReference type="InterPro" id="IPR002018">
    <property type="entry name" value="CarbesteraseB"/>
</dbReference>
<feature type="domain" description="Carboxylesterase type B" evidence="4">
    <location>
        <begin position="711"/>
        <end position="801"/>
    </location>
</feature>
<evidence type="ECO:0000313" key="5">
    <source>
        <dbReference type="EMBL" id="PIO33449.1"/>
    </source>
</evidence>
<proteinExistence type="inferred from homology"/>
<dbReference type="EMBL" id="KV928806">
    <property type="protein sequence ID" value="PIO33449.1"/>
    <property type="molecule type" value="Genomic_DNA"/>
</dbReference>
<dbReference type="Gene3D" id="3.40.50.1820">
    <property type="entry name" value="alpha/beta hydrolase"/>
    <property type="match status" value="3"/>
</dbReference>
<accession>A0A2G9RZW0</accession>
<evidence type="ECO:0000313" key="6">
    <source>
        <dbReference type="Proteomes" id="UP000228934"/>
    </source>
</evidence>
<feature type="domain" description="Carboxylesterase type B" evidence="4">
    <location>
        <begin position="546"/>
        <end position="670"/>
    </location>
</feature>
<organism evidence="5 6">
    <name type="scientific">Aquarana catesbeiana</name>
    <name type="common">American bullfrog</name>
    <name type="synonym">Rana catesbeiana</name>
    <dbReference type="NCBI Taxonomy" id="8400"/>
    <lineage>
        <taxon>Eukaryota</taxon>
        <taxon>Metazoa</taxon>
        <taxon>Chordata</taxon>
        <taxon>Craniata</taxon>
        <taxon>Vertebrata</taxon>
        <taxon>Euteleostomi</taxon>
        <taxon>Amphibia</taxon>
        <taxon>Batrachia</taxon>
        <taxon>Anura</taxon>
        <taxon>Neobatrachia</taxon>
        <taxon>Ranoidea</taxon>
        <taxon>Ranidae</taxon>
        <taxon>Aquarana</taxon>
    </lineage>
</organism>
<dbReference type="Proteomes" id="UP000228934">
    <property type="component" value="Unassembled WGS sequence"/>
</dbReference>
<dbReference type="InterPro" id="IPR019826">
    <property type="entry name" value="Carboxylesterase_B_AS"/>
</dbReference>